<evidence type="ECO:0000256" key="1">
    <source>
        <dbReference type="SAM" id="Coils"/>
    </source>
</evidence>
<proteinExistence type="predicted"/>
<name>A0A1H2CVW2_9ACTN</name>
<protein>
    <submittedName>
        <fullName evidence="2">Uncharacterized protein</fullName>
    </submittedName>
</protein>
<accession>A0A1H2CVW2</accession>
<dbReference type="AlphaFoldDB" id="A0A1H2CVW2"/>
<keyword evidence="3" id="KW-1185">Reference proteome</keyword>
<organism evidence="2 3">
    <name type="scientific">Actinoplanes derwentensis</name>
    <dbReference type="NCBI Taxonomy" id="113562"/>
    <lineage>
        <taxon>Bacteria</taxon>
        <taxon>Bacillati</taxon>
        <taxon>Actinomycetota</taxon>
        <taxon>Actinomycetes</taxon>
        <taxon>Micromonosporales</taxon>
        <taxon>Micromonosporaceae</taxon>
        <taxon>Actinoplanes</taxon>
    </lineage>
</organism>
<reference evidence="2 3" key="1">
    <citation type="submission" date="2016-10" db="EMBL/GenBank/DDBJ databases">
        <authorList>
            <person name="de Groot N.N."/>
        </authorList>
    </citation>
    <scope>NUCLEOTIDE SEQUENCE [LARGE SCALE GENOMIC DNA]</scope>
    <source>
        <strain evidence="2 3">DSM 43941</strain>
    </source>
</reference>
<gene>
    <name evidence="2" type="ORF">SAMN04489716_6972</name>
</gene>
<evidence type="ECO:0000313" key="2">
    <source>
        <dbReference type="EMBL" id="SDT74407.1"/>
    </source>
</evidence>
<dbReference type="Proteomes" id="UP000198688">
    <property type="component" value="Chromosome I"/>
</dbReference>
<dbReference type="Gene3D" id="1.10.10.10">
    <property type="entry name" value="Winged helix-like DNA-binding domain superfamily/Winged helix DNA-binding domain"/>
    <property type="match status" value="1"/>
</dbReference>
<evidence type="ECO:0000313" key="3">
    <source>
        <dbReference type="Proteomes" id="UP000198688"/>
    </source>
</evidence>
<dbReference type="EMBL" id="LT629758">
    <property type="protein sequence ID" value="SDT74407.1"/>
    <property type="molecule type" value="Genomic_DNA"/>
</dbReference>
<keyword evidence="1" id="KW-0175">Coiled coil</keyword>
<sequence>MPRNATSECRVNPATETVNKMCSMPSSSSRSLVTFLQRQCDKAARDLESAQKKLERVIATAAELKEQTTSARIKLEVLKEARDACIAAGVGDAGQRRDTEVSRVGRCGESARPRDSQEVLLNGRRLDSTAPRARYELHSSGIQFLMPSLNVERVPPVPDEANETPTWTMRIAKVLTADRGCTFTVDDLIGTQRSEQLSLEEIALKKAVVRTAVARMVKRGHVERVGRGNFRATHRIEEVASRISV</sequence>
<feature type="coiled-coil region" evidence="1">
    <location>
        <begin position="33"/>
        <end position="81"/>
    </location>
</feature>
<dbReference type="InterPro" id="IPR036388">
    <property type="entry name" value="WH-like_DNA-bd_sf"/>
</dbReference>